<gene>
    <name evidence="1" type="ORF">VNO78_25482</name>
</gene>
<evidence type="ECO:0000313" key="2">
    <source>
        <dbReference type="Proteomes" id="UP001386955"/>
    </source>
</evidence>
<dbReference type="AlphaFoldDB" id="A0AAN9SA73"/>
<dbReference type="EMBL" id="JAYMYS010000006">
    <property type="protein sequence ID" value="KAK7390183.1"/>
    <property type="molecule type" value="Genomic_DNA"/>
</dbReference>
<sequence>MNVILCGLCFLCGTLFVACVFLSAYVVFPLVGRVAVAPLNFLHANIRRVHSSSVCSTVYERINKICIQDT</sequence>
<protein>
    <submittedName>
        <fullName evidence="1">Uncharacterized protein</fullName>
    </submittedName>
</protein>
<proteinExistence type="predicted"/>
<comment type="caution">
    <text evidence="1">The sequence shown here is derived from an EMBL/GenBank/DDBJ whole genome shotgun (WGS) entry which is preliminary data.</text>
</comment>
<accession>A0AAN9SA73</accession>
<evidence type="ECO:0000313" key="1">
    <source>
        <dbReference type="EMBL" id="KAK7390183.1"/>
    </source>
</evidence>
<keyword evidence="2" id="KW-1185">Reference proteome</keyword>
<reference evidence="1 2" key="1">
    <citation type="submission" date="2024-01" db="EMBL/GenBank/DDBJ databases">
        <title>The genomes of 5 underutilized Papilionoideae crops provide insights into root nodulation and disease resistanc.</title>
        <authorList>
            <person name="Jiang F."/>
        </authorList>
    </citation>
    <scope>NUCLEOTIDE SEQUENCE [LARGE SCALE GENOMIC DNA]</scope>
    <source>
        <strain evidence="1">DUOXIRENSHENG_FW03</strain>
        <tissue evidence="1">Leaves</tissue>
    </source>
</reference>
<name>A0AAN9SA73_PSOTE</name>
<organism evidence="1 2">
    <name type="scientific">Psophocarpus tetragonolobus</name>
    <name type="common">Winged bean</name>
    <name type="synonym">Dolichos tetragonolobus</name>
    <dbReference type="NCBI Taxonomy" id="3891"/>
    <lineage>
        <taxon>Eukaryota</taxon>
        <taxon>Viridiplantae</taxon>
        <taxon>Streptophyta</taxon>
        <taxon>Embryophyta</taxon>
        <taxon>Tracheophyta</taxon>
        <taxon>Spermatophyta</taxon>
        <taxon>Magnoliopsida</taxon>
        <taxon>eudicotyledons</taxon>
        <taxon>Gunneridae</taxon>
        <taxon>Pentapetalae</taxon>
        <taxon>rosids</taxon>
        <taxon>fabids</taxon>
        <taxon>Fabales</taxon>
        <taxon>Fabaceae</taxon>
        <taxon>Papilionoideae</taxon>
        <taxon>50 kb inversion clade</taxon>
        <taxon>NPAAA clade</taxon>
        <taxon>indigoferoid/millettioid clade</taxon>
        <taxon>Phaseoleae</taxon>
        <taxon>Psophocarpus</taxon>
    </lineage>
</organism>
<dbReference type="Proteomes" id="UP001386955">
    <property type="component" value="Unassembled WGS sequence"/>
</dbReference>